<keyword evidence="2" id="KW-1185">Reference proteome</keyword>
<dbReference type="Proteomes" id="UP001627154">
    <property type="component" value="Unassembled WGS sequence"/>
</dbReference>
<name>A0ABD2X6P0_9HYME</name>
<sequence length="121" mass="14487">MADDKFDIYCYNGDVGCQYDFNSEIANYYKIISNLRKLKSMRELVIQDMKEHQDDFPHKVLSLIRDWEGQYPNFRKVLRPREMDWLLTKCEHHQDEIVSFVIKSGYEDELEIDEDGQATVE</sequence>
<gene>
    <name evidence="1" type="ORF">TKK_006432</name>
</gene>
<organism evidence="1 2">
    <name type="scientific">Trichogramma kaykai</name>
    <dbReference type="NCBI Taxonomy" id="54128"/>
    <lineage>
        <taxon>Eukaryota</taxon>
        <taxon>Metazoa</taxon>
        <taxon>Ecdysozoa</taxon>
        <taxon>Arthropoda</taxon>
        <taxon>Hexapoda</taxon>
        <taxon>Insecta</taxon>
        <taxon>Pterygota</taxon>
        <taxon>Neoptera</taxon>
        <taxon>Endopterygota</taxon>
        <taxon>Hymenoptera</taxon>
        <taxon>Apocrita</taxon>
        <taxon>Proctotrupomorpha</taxon>
        <taxon>Chalcidoidea</taxon>
        <taxon>Trichogrammatidae</taxon>
        <taxon>Trichogramma</taxon>
    </lineage>
</organism>
<accession>A0ABD2X6P0</accession>
<evidence type="ECO:0000313" key="1">
    <source>
        <dbReference type="EMBL" id="KAL3400595.1"/>
    </source>
</evidence>
<evidence type="ECO:0000313" key="2">
    <source>
        <dbReference type="Proteomes" id="UP001627154"/>
    </source>
</evidence>
<comment type="caution">
    <text evidence="1">The sequence shown here is derived from an EMBL/GenBank/DDBJ whole genome shotgun (WGS) entry which is preliminary data.</text>
</comment>
<reference evidence="1 2" key="1">
    <citation type="journal article" date="2024" name="bioRxiv">
        <title>A reference genome for Trichogramma kaykai: A tiny desert-dwelling parasitoid wasp with competing sex-ratio distorters.</title>
        <authorList>
            <person name="Culotta J."/>
            <person name="Lindsey A.R."/>
        </authorList>
    </citation>
    <scope>NUCLEOTIDE SEQUENCE [LARGE SCALE GENOMIC DNA]</scope>
    <source>
        <strain evidence="1 2">KSX58</strain>
    </source>
</reference>
<protein>
    <submittedName>
        <fullName evidence="1">Uncharacterized protein</fullName>
    </submittedName>
</protein>
<dbReference type="AlphaFoldDB" id="A0ABD2X6P0"/>
<proteinExistence type="predicted"/>
<dbReference type="EMBL" id="JBJJXI010000051">
    <property type="protein sequence ID" value="KAL3400595.1"/>
    <property type="molecule type" value="Genomic_DNA"/>
</dbReference>